<keyword evidence="1" id="KW-0805">Transcription regulation</keyword>
<evidence type="ECO:0000256" key="1">
    <source>
        <dbReference type="ARBA" id="ARBA00023015"/>
    </source>
</evidence>
<reference evidence="7 8" key="1">
    <citation type="submission" date="2020-05" db="EMBL/GenBank/DDBJ databases">
        <title>WGS assembly of Panicum virgatum.</title>
        <authorList>
            <person name="Lovell J.T."/>
            <person name="Jenkins J."/>
            <person name="Shu S."/>
            <person name="Juenger T.E."/>
            <person name="Schmutz J."/>
        </authorList>
    </citation>
    <scope>NUCLEOTIDE SEQUENCE [LARGE SCALE GENOMIC DNA]</scope>
    <source>
        <strain evidence="8">cv. AP13</strain>
    </source>
</reference>
<gene>
    <name evidence="7" type="ORF">PVAP13_8NG247700</name>
</gene>
<feature type="region of interest" description="Disordered" evidence="5">
    <location>
        <begin position="162"/>
        <end position="209"/>
    </location>
</feature>
<dbReference type="Pfam" id="PF02365">
    <property type="entry name" value="NAM"/>
    <property type="match status" value="1"/>
</dbReference>
<accession>A0A8T0P6N7</accession>
<evidence type="ECO:0000313" key="7">
    <source>
        <dbReference type="EMBL" id="KAG2557290.1"/>
    </source>
</evidence>
<feature type="domain" description="NAC" evidence="6">
    <location>
        <begin position="4"/>
        <end position="159"/>
    </location>
</feature>
<organism evidence="7 8">
    <name type="scientific">Panicum virgatum</name>
    <name type="common">Blackwell switchgrass</name>
    <dbReference type="NCBI Taxonomy" id="38727"/>
    <lineage>
        <taxon>Eukaryota</taxon>
        <taxon>Viridiplantae</taxon>
        <taxon>Streptophyta</taxon>
        <taxon>Embryophyta</taxon>
        <taxon>Tracheophyta</taxon>
        <taxon>Spermatophyta</taxon>
        <taxon>Magnoliopsida</taxon>
        <taxon>Liliopsida</taxon>
        <taxon>Poales</taxon>
        <taxon>Poaceae</taxon>
        <taxon>PACMAD clade</taxon>
        <taxon>Panicoideae</taxon>
        <taxon>Panicodae</taxon>
        <taxon>Paniceae</taxon>
        <taxon>Panicinae</taxon>
        <taxon>Panicum</taxon>
        <taxon>Panicum sect. Hiantes</taxon>
    </lineage>
</organism>
<dbReference type="InterPro" id="IPR036093">
    <property type="entry name" value="NAC_dom_sf"/>
</dbReference>
<evidence type="ECO:0000256" key="4">
    <source>
        <dbReference type="ARBA" id="ARBA00023242"/>
    </source>
</evidence>
<dbReference type="PANTHER" id="PTHR31719:SF116">
    <property type="entry name" value="NAC DOMAIN-CONTAINING PROTEIN"/>
    <property type="match status" value="1"/>
</dbReference>
<dbReference type="GO" id="GO:0003677">
    <property type="term" value="F:DNA binding"/>
    <property type="evidence" value="ECO:0007669"/>
    <property type="project" value="UniProtKB-KW"/>
</dbReference>
<evidence type="ECO:0000256" key="5">
    <source>
        <dbReference type="SAM" id="MobiDB-lite"/>
    </source>
</evidence>
<proteinExistence type="predicted"/>
<dbReference type="EMBL" id="CM029052">
    <property type="protein sequence ID" value="KAG2557290.1"/>
    <property type="molecule type" value="Genomic_DNA"/>
</dbReference>
<feature type="compositionally biased region" description="Basic and acidic residues" evidence="5">
    <location>
        <begin position="77"/>
        <end position="87"/>
    </location>
</feature>
<dbReference type="Gene3D" id="2.170.150.80">
    <property type="entry name" value="NAC domain"/>
    <property type="match status" value="1"/>
</dbReference>
<feature type="compositionally biased region" description="Low complexity" evidence="5">
    <location>
        <begin position="199"/>
        <end position="208"/>
    </location>
</feature>
<comment type="caution">
    <text evidence="7">The sequence shown here is derived from an EMBL/GenBank/DDBJ whole genome shotgun (WGS) entry which is preliminary data.</text>
</comment>
<keyword evidence="2" id="KW-0238">DNA-binding</keyword>
<dbReference type="SUPFAM" id="SSF101941">
    <property type="entry name" value="NAC domain"/>
    <property type="match status" value="1"/>
</dbReference>
<evidence type="ECO:0000256" key="2">
    <source>
        <dbReference type="ARBA" id="ARBA00023125"/>
    </source>
</evidence>
<dbReference type="GO" id="GO:0006355">
    <property type="term" value="P:regulation of DNA-templated transcription"/>
    <property type="evidence" value="ECO:0007669"/>
    <property type="project" value="InterPro"/>
</dbReference>
<sequence length="281" mass="30245">MLGLPPGVHFRPDDDELVEFYLLPHARGEPASFPAGVVVVDDNAAGSTLPWELLDRHGRGADDEAYFLVRSSGDGDGQEKRGARQERGCGGGTWKSQKRLAHGGSRVDDAGEKVHWSRHNLNLHMGRGESGGSVGWVMHEYALTDPSCPSLKICHVAFTGHGKNRKRLPGGGDVVDDQTEEPASKRARVATPGTGGSASLGSGSTTTTVDQDYSGEFIAPLPMVQETAGMAELENPYQPMMAEFFPPMGVTLDESCGLSHISDMELGAQQDFVEWDGFLFY</sequence>
<dbReference type="AlphaFoldDB" id="A0A8T0P6N7"/>
<evidence type="ECO:0000259" key="6">
    <source>
        <dbReference type="PROSITE" id="PS51005"/>
    </source>
</evidence>
<name>A0A8T0P6N7_PANVG</name>
<keyword evidence="4" id="KW-0539">Nucleus</keyword>
<evidence type="ECO:0000256" key="3">
    <source>
        <dbReference type="ARBA" id="ARBA00023163"/>
    </source>
</evidence>
<dbReference type="PROSITE" id="PS51005">
    <property type="entry name" value="NAC"/>
    <property type="match status" value="1"/>
</dbReference>
<feature type="region of interest" description="Disordered" evidence="5">
    <location>
        <begin position="70"/>
        <end position="108"/>
    </location>
</feature>
<protein>
    <recommendedName>
        <fullName evidence="6">NAC domain-containing protein</fullName>
    </recommendedName>
</protein>
<dbReference type="PANTHER" id="PTHR31719">
    <property type="entry name" value="NAC TRANSCRIPTION FACTOR 56"/>
    <property type="match status" value="1"/>
</dbReference>
<keyword evidence="3" id="KW-0804">Transcription</keyword>
<dbReference type="Proteomes" id="UP000823388">
    <property type="component" value="Chromosome 8N"/>
</dbReference>
<keyword evidence="8" id="KW-1185">Reference proteome</keyword>
<evidence type="ECO:0000313" key="8">
    <source>
        <dbReference type="Proteomes" id="UP000823388"/>
    </source>
</evidence>
<dbReference type="InterPro" id="IPR003441">
    <property type="entry name" value="NAC-dom"/>
</dbReference>